<dbReference type="GO" id="GO:0016791">
    <property type="term" value="F:phosphatase activity"/>
    <property type="evidence" value="ECO:0007669"/>
    <property type="project" value="TreeGrafter"/>
</dbReference>
<evidence type="ECO:0000313" key="10">
    <source>
        <dbReference type="Proteomes" id="UP000823844"/>
    </source>
</evidence>
<feature type="active site" description="Nucleophile" evidence="6">
    <location>
        <position position="10"/>
    </location>
</feature>
<dbReference type="EC" id="3.1.3.-" evidence="5"/>
<accession>A0A9E2KQX2</accession>
<dbReference type="InterPro" id="IPR036412">
    <property type="entry name" value="HAD-like_sf"/>
</dbReference>
<protein>
    <recommendedName>
        <fullName evidence="5">Acid sugar phosphatase</fullName>
        <ecNumber evidence="5">3.1.3.-</ecNumber>
    </recommendedName>
</protein>
<feature type="binding site" evidence="8">
    <location>
        <position position="10"/>
    </location>
    <ligand>
        <name>Mg(2+)</name>
        <dbReference type="ChEBI" id="CHEBI:18420"/>
    </ligand>
</feature>
<dbReference type="GO" id="GO:0005737">
    <property type="term" value="C:cytoplasm"/>
    <property type="evidence" value="ECO:0007669"/>
    <property type="project" value="TreeGrafter"/>
</dbReference>
<dbReference type="Pfam" id="PF13242">
    <property type="entry name" value="Hydrolase_like"/>
    <property type="match status" value="1"/>
</dbReference>
<evidence type="ECO:0000256" key="1">
    <source>
        <dbReference type="ARBA" id="ARBA00006696"/>
    </source>
</evidence>
<dbReference type="Gene3D" id="3.40.50.1000">
    <property type="entry name" value="HAD superfamily/HAD-like"/>
    <property type="match status" value="2"/>
</dbReference>
<dbReference type="InterPro" id="IPR023214">
    <property type="entry name" value="HAD_sf"/>
</dbReference>
<dbReference type="PANTHER" id="PTHR19288">
    <property type="entry name" value="4-NITROPHENYLPHOSPHATASE-RELATED"/>
    <property type="match status" value="1"/>
</dbReference>
<sequence>MKNYRLFLIDLDGTVYRGEETVESGVRFVHRLVKNNKDYLFLTNNTTRTPEMVVNKLKGHGIKTDVSHVYTPSMATASYILQHTKKKRIGVYIIGEIGLWTELLSHEEFELNEQNPDYVIVGMDKDLTYHKVRVASRCIRNGATFIGTNADLNLPLGNELIPGNGAQCKMVEASSGQKPLYIGKPESIIVDMALKRMGFSKSESVLVGDNYDTDIKAGFNSDVDQILTLTGVTRREDLVGKRKPTYLVNNLDDFEI</sequence>
<reference evidence="9" key="1">
    <citation type="journal article" date="2021" name="PeerJ">
        <title>Extensive microbial diversity within the chicken gut microbiome revealed by metagenomics and culture.</title>
        <authorList>
            <person name="Gilroy R."/>
            <person name="Ravi A."/>
            <person name="Getino M."/>
            <person name="Pursley I."/>
            <person name="Horton D.L."/>
            <person name="Alikhan N.F."/>
            <person name="Baker D."/>
            <person name="Gharbi K."/>
            <person name="Hall N."/>
            <person name="Watson M."/>
            <person name="Adriaenssens E.M."/>
            <person name="Foster-Nyarko E."/>
            <person name="Jarju S."/>
            <person name="Secka A."/>
            <person name="Antonio M."/>
            <person name="Oren A."/>
            <person name="Chaudhuri R.R."/>
            <person name="La Ragione R."/>
            <person name="Hildebrand F."/>
            <person name="Pallen M.J."/>
        </authorList>
    </citation>
    <scope>NUCLEOTIDE SEQUENCE</scope>
    <source>
        <strain evidence="9">F6-686</strain>
    </source>
</reference>
<dbReference type="NCBIfam" id="TIGR01457">
    <property type="entry name" value="HAD-SF-IIA-hyp2"/>
    <property type="match status" value="1"/>
</dbReference>
<organism evidence="9 10">
    <name type="scientific">Candidatus Lactobacillus pullistercoris</name>
    <dbReference type="NCBI Taxonomy" id="2838636"/>
    <lineage>
        <taxon>Bacteria</taxon>
        <taxon>Bacillati</taxon>
        <taxon>Bacillota</taxon>
        <taxon>Bacilli</taxon>
        <taxon>Lactobacillales</taxon>
        <taxon>Lactobacillaceae</taxon>
        <taxon>Lactobacillus</taxon>
    </lineage>
</organism>
<feature type="binding site" evidence="8">
    <location>
        <position position="209"/>
    </location>
    <ligand>
        <name>Mg(2+)</name>
        <dbReference type="ChEBI" id="CHEBI:18420"/>
    </ligand>
</feature>
<dbReference type="AlphaFoldDB" id="A0A9E2KQX2"/>
<comment type="caution">
    <text evidence="9">The sequence shown here is derived from an EMBL/GenBank/DDBJ whole genome shotgun (WGS) entry which is preliminary data.</text>
</comment>
<evidence type="ECO:0000256" key="3">
    <source>
        <dbReference type="ARBA" id="ARBA00022801"/>
    </source>
</evidence>
<evidence type="ECO:0000256" key="6">
    <source>
        <dbReference type="PIRSR" id="PIRSR000915-1"/>
    </source>
</evidence>
<keyword evidence="3 9" id="KW-0378">Hydrolase</keyword>
<evidence type="ECO:0000313" key="9">
    <source>
        <dbReference type="EMBL" id="MBU3827857.1"/>
    </source>
</evidence>
<comment type="similarity">
    <text evidence="1 5">Belongs to the HAD-like hydrolase superfamily. NagD family.</text>
</comment>
<evidence type="ECO:0000256" key="4">
    <source>
        <dbReference type="ARBA" id="ARBA00022842"/>
    </source>
</evidence>
<gene>
    <name evidence="9" type="ORF">H9806_01595</name>
</gene>
<comment type="cofactor">
    <cofactor evidence="8">
        <name>Mg(2+)</name>
        <dbReference type="ChEBI" id="CHEBI:18420"/>
    </cofactor>
    <text evidence="8">Divalent metal ions. Mg(2+) is the most effective.</text>
</comment>
<dbReference type="GO" id="GO:0046872">
    <property type="term" value="F:metal ion binding"/>
    <property type="evidence" value="ECO:0007669"/>
    <property type="project" value="UniProtKB-KW"/>
</dbReference>
<reference evidence="9" key="2">
    <citation type="submission" date="2021-04" db="EMBL/GenBank/DDBJ databases">
        <authorList>
            <person name="Gilroy R."/>
        </authorList>
    </citation>
    <scope>NUCLEOTIDE SEQUENCE</scope>
    <source>
        <strain evidence="9">F6-686</strain>
    </source>
</reference>
<dbReference type="PANTHER" id="PTHR19288:SF46">
    <property type="entry name" value="HALOACID DEHALOGENASE-LIKE HYDROLASE DOMAIN-CONTAINING PROTEIN 2"/>
    <property type="match status" value="1"/>
</dbReference>
<dbReference type="Pfam" id="PF13344">
    <property type="entry name" value="Hydrolase_6"/>
    <property type="match status" value="1"/>
</dbReference>
<dbReference type="PIRSF" id="PIRSF000915">
    <property type="entry name" value="PGP-type_phosphatase"/>
    <property type="match status" value="1"/>
</dbReference>
<dbReference type="NCBIfam" id="TIGR01460">
    <property type="entry name" value="HAD-SF-IIA"/>
    <property type="match status" value="1"/>
</dbReference>
<dbReference type="EMBL" id="JAHLFT010000022">
    <property type="protein sequence ID" value="MBU3827857.1"/>
    <property type="molecule type" value="Genomic_DNA"/>
</dbReference>
<proteinExistence type="inferred from homology"/>
<dbReference type="SUPFAM" id="SSF56784">
    <property type="entry name" value="HAD-like"/>
    <property type="match status" value="1"/>
</dbReference>
<comment type="function">
    <text evidence="5">Catalyzes the dephosphorylation of 2-6 carbon acid sugars in vitro.</text>
</comment>
<evidence type="ECO:0000256" key="7">
    <source>
        <dbReference type="PIRSR" id="PIRSR000915-2"/>
    </source>
</evidence>
<evidence type="ECO:0000256" key="5">
    <source>
        <dbReference type="PIRNR" id="PIRNR000915"/>
    </source>
</evidence>
<dbReference type="InterPro" id="IPR006357">
    <property type="entry name" value="HAD-SF_hydro_IIA"/>
</dbReference>
<keyword evidence="2 5" id="KW-0479">Metal-binding</keyword>
<keyword evidence="4 5" id="KW-0460">Magnesium</keyword>
<dbReference type="CDD" id="cd07530">
    <property type="entry name" value="HAD_Pase_UmpH-like"/>
    <property type="match status" value="1"/>
</dbReference>
<feature type="active site" description="Proton donor" evidence="6">
    <location>
        <position position="12"/>
    </location>
</feature>
<dbReference type="Proteomes" id="UP000823844">
    <property type="component" value="Unassembled WGS sequence"/>
</dbReference>
<dbReference type="InterPro" id="IPR006354">
    <property type="entry name" value="HAD-SF_hydro_IIA_hyp1"/>
</dbReference>
<feature type="binding site" evidence="8">
    <location>
        <position position="12"/>
    </location>
    <ligand>
        <name>Mg(2+)</name>
        <dbReference type="ChEBI" id="CHEBI:18420"/>
    </ligand>
</feature>
<name>A0A9E2KQX2_9LACO</name>
<feature type="binding site" evidence="7">
    <location>
        <position position="184"/>
    </location>
    <ligand>
        <name>substrate</name>
    </ligand>
</feature>
<evidence type="ECO:0000256" key="2">
    <source>
        <dbReference type="ARBA" id="ARBA00022723"/>
    </source>
</evidence>
<evidence type="ECO:0000256" key="8">
    <source>
        <dbReference type="PIRSR" id="PIRSR000915-3"/>
    </source>
</evidence>